<sequence length="171" mass="18220">MAQACEEQGPNALSGAAAAAEEAEAQERLLRPHAGTPERRPSFGSRLRRAFAALVVLPDPQEEEEEAHGPELQLTRTHSGAECAICLATLGSCARAVSGLPLEPVAAPRRGGRQYRFLDLGDFGRAGMLYLLSSNEDRKTASSAVLSEPGSVELMGSATWEGTYFVFIDCS</sequence>
<dbReference type="AlphaFoldDB" id="A0A0D3KYA6"/>
<organism evidence="2 3">
    <name type="scientific">Emiliania huxleyi (strain CCMP1516)</name>
    <dbReference type="NCBI Taxonomy" id="280463"/>
    <lineage>
        <taxon>Eukaryota</taxon>
        <taxon>Haptista</taxon>
        <taxon>Haptophyta</taxon>
        <taxon>Prymnesiophyceae</taxon>
        <taxon>Isochrysidales</taxon>
        <taxon>Noelaerhabdaceae</taxon>
        <taxon>Emiliania</taxon>
    </lineage>
</organism>
<protein>
    <submittedName>
        <fullName evidence="2">Uncharacterized protein</fullName>
    </submittedName>
</protein>
<evidence type="ECO:0000313" key="2">
    <source>
        <dbReference type="EnsemblProtists" id="EOD40741"/>
    </source>
</evidence>
<evidence type="ECO:0000313" key="3">
    <source>
        <dbReference type="Proteomes" id="UP000013827"/>
    </source>
</evidence>
<feature type="compositionally biased region" description="Basic and acidic residues" evidence="1">
    <location>
        <begin position="25"/>
        <end position="41"/>
    </location>
</feature>
<dbReference type="HOGENOM" id="CLU_106072_0_0_1"/>
<keyword evidence="3" id="KW-1185">Reference proteome</keyword>
<reference evidence="3" key="1">
    <citation type="journal article" date="2013" name="Nature">
        <title>Pan genome of the phytoplankton Emiliania underpins its global distribution.</title>
        <authorList>
            <person name="Read B.A."/>
            <person name="Kegel J."/>
            <person name="Klute M.J."/>
            <person name="Kuo A."/>
            <person name="Lefebvre S.C."/>
            <person name="Maumus F."/>
            <person name="Mayer C."/>
            <person name="Miller J."/>
            <person name="Monier A."/>
            <person name="Salamov A."/>
            <person name="Young J."/>
            <person name="Aguilar M."/>
            <person name="Claverie J.M."/>
            <person name="Frickenhaus S."/>
            <person name="Gonzalez K."/>
            <person name="Herman E.K."/>
            <person name="Lin Y.C."/>
            <person name="Napier J."/>
            <person name="Ogata H."/>
            <person name="Sarno A.F."/>
            <person name="Shmutz J."/>
            <person name="Schroeder D."/>
            <person name="de Vargas C."/>
            <person name="Verret F."/>
            <person name="von Dassow P."/>
            <person name="Valentin K."/>
            <person name="Van de Peer Y."/>
            <person name="Wheeler G."/>
            <person name="Dacks J.B."/>
            <person name="Delwiche C.F."/>
            <person name="Dyhrman S.T."/>
            <person name="Glockner G."/>
            <person name="John U."/>
            <person name="Richards T."/>
            <person name="Worden A.Z."/>
            <person name="Zhang X."/>
            <person name="Grigoriev I.V."/>
            <person name="Allen A.E."/>
            <person name="Bidle K."/>
            <person name="Borodovsky M."/>
            <person name="Bowler C."/>
            <person name="Brownlee C."/>
            <person name="Cock J.M."/>
            <person name="Elias M."/>
            <person name="Gladyshev V.N."/>
            <person name="Groth M."/>
            <person name="Guda C."/>
            <person name="Hadaegh A."/>
            <person name="Iglesias-Rodriguez M.D."/>
            <person name="Jenkins J."/>
            <person name="Jones B.M."/>
            <person name="Lawson T."/>
            <person name="Leese F."/>
            <person name="Lindquist E."/>
            <person name="Lobanov A."/>
            <person name="Lomsadze A."/>
            <person name="Malik S.B."/>
            <person name="Marsh M.E."/>
            <person name="Mackinder L."/>
            <person name="Mock T."/>
            <person name="Mueller-Roeber B."/>
            <person name="Pagarete A."/>
            <person name="Parker M."/>
            <person name="Probert I."/>
            <person name="Quesneville H."/>
            <person name="Raines C."/>
            <person name="Rensing S.A."/>
            <person name="Riano-Pachon D.M."/>
            <person name="Richier S."/>
            <person name="Rokitta S."/>
            <person name="Shiraiwa Y."/>
            <person name="Soanes D.M."/>
            <person name="van der Giezen M."/>
            <person name="Wahlund T.M."/>
            <person name="Williams B."/>
            <person name="Wilson W."/>
            <person name="Wolfe G."/>
            <person name="Wurch L.L."/>
        </authorList>
    </citation>
    <scope>NUCLEOTIDE SEQUENCE</scope>
</reference>
<proteinExistence type="predicted"/>
<dbReference type="KEGG" id="ehx:EMIHUDRAFT_222506"/>
<dbReference type="RefSeq" id="XP_005793170.1">
    <property type="nucleotide sequence ID" value="XM_005793113.1"/>
</dbReference>
<reference evidence="2" key="2">
    <citation type="submission" date="2024-10" db="UniProtKB">
        <authorList>
            <consortium name="EnsemblProtists"/>
        </authorList>
    </citation>
    <scope>IDENTIFICATION</scope>
</reference>
<dbReference type="Proteomes" id="UP000013827">
    <property type="component" value="Unassembled WGS sequence"/>
</dbReference>
<name>A0A0D3KYA6_EMIH1</name>
<accession>A0A0D3KYA6</accession>
<dbReference type="EnsemblProtists" id="EOD40741">
    <property type="protein sequence ID" value="EOD40741"/>
    <property type="gene ID" value="EMIHUDRAFT_222506"/>
</dbReference>
<feature type="region of interest" description="Disordered" evidence="1">
    <location>
        <begin position="1"/>
        <end position="43"/>
    </location>
</feature>
<dbReference type="GeneID" id="17286012"/>
<dbReference type="PaxDb" id="2903-EOD40741"/>
<evidence type="ECO:0000256" key="1">
    <source>
        <dbReference type="SAM" id="MobiDB-lite"/>
    </source>
</evidence>